<accession>A0ABW1D5T5</accession>
<dbReference type="Proteomes" id="UP001596058">
    <property type="component" value="Unassembled WGS sequence"/>
</dbReference>
<dbReference type="RefSeq" id="WP_379522037.1">
    <property type="nucleotide sequence ID" value="NZ_JBHSPA010000083.1"/>
</dbReference>
<sequence>MRARVSVGLREGETVIMIGAYESIGEIGGRLLRALPSLVVLRADQ</sequence>
<gene>
    <name evidence="1" type="ORF">ACFPZ3_52840</name>
</gene>
<reference evidence="2" key="1">
    <citation type="journal article" date="2019" name="Int. J. Syst. Evol. Microbiol.">
        <title>The Global Catalogue of Microorganisms (GCM) 10K type strain sequencing project: providing services to taxonomists for standard genome sequencing and annotation.</title>
        <authorList>
            <consortium name="The Broad Institute Genomics Platform"/>
            <consortium name="The Broad Institute Genome Sequencing Center for Infectious Disease"/>
            <person name="Wu L."/>
            <person name="Ma J."/>
        </authorList>
    </citation>
    <scope>NUCLEOTIDE SEQUENCE [LARGE SCALE GENOMIC DNA]</scope>
    <source>
        <strain evidence="2">CCUG 53903</strain>
    </source>
</reference>
<organism evidence="1 2">
    <name type="scientific">Nonomuraea insulae</name>
    <dbReference type="NCBI Taxonomy" id="1616787"/>
    <lineage>
        <taxon>Bacteria</taxon>
        <taxon>Bacillati</taxon>
        <taxon>Actinomycetota</taxon>
        <taxon>Actinomycetes</taxon>
        <taxon>Streptosporangiales</taxon>
        <taxon>Streptosporangiaceae</taxon>
        <taxon>Nonomuraea</taxon>
    </lineage>
</organism>
<evidence type="ECO:0000313" key="2">
    <source>
        <dbReference type="Proteomes" id="UP001596058"/>
    </source>
</evidence>
<dbReference type="EMBL" id="JBHSPA010000083">
    <property type="protein sequence ID" value="MFC5832598.1"/>
    <property type="molecule type" value="Genomic_DNA"/>
</dbReference>
<evidence type="ECO:0008006" key="3">
    <source>
        <dbReference type="Google" id="ProtNLM"/>
    </source>
</evidence>
<evidence type="ECO:0000313" key="1">
    <source>
        <dbReference type="EMBL" id="MFC5832598.1"/>
    </source>
</evidence>
<keyword evidence="2" id="KW-1185">Reference proteome</keyword>
<protein>
    <recommendedName>
        <fullName evidence="3">RCK C-terminal domain-containing protein</fullName>
    </recommendedName>
</protein>
<name>A0ABW1D5T5_9ACTN</name>
<comment type="caution">
    <text evidence="1">The sequence shown here is derived from an EMBL/GenBank/DDBJ whole genome shotgun (WGS) entry which is preliminary data.</text>
</comment>
<proteinExistence type="predicted"/>